<dbReference type="RefSeq" id="WP_144852646.1">
    <property type="nucleotide sequence ID" value="NZ_VMRJ01000007.1"/>
</dbReference>
<reference evidence="2 3" key="1">
    <citation type="submission" date="2019-07" db="EMBL/GenBank/DDBJ databases">
        <title>Hymenobacter sp. straun FUR1 Genome sequencing and assembly.</title>
        <authorList>
            <person name="Chhetri G."/>
        </authorList>
    </citation>
    <scope>NUCLEOTIDE SEQUENCE [LARGE SCALE GENOMIC DNA]</scope>
    <source>
        <strain evidence="2 3">Fur1</strain>
    </source>
</reference>
<evidence type="ECO:0000256" key="1">
    <source>
        <dbReference type="SAM" id="MobiDB-lite"/>
    </source>
</evidence>
<comment type="caution">
    <text evidence="2">The sequence shown here is derived from an EMBL/GenBank/DDBJ whole genome shotgun (WGS) entry which is preliminary data.</text>
</comment>
<dbReference type="AlphaFoldDB" id="A0A558BL80"/>
<feature type="region of interest" description="Disordered" evidence="1">
    <location>
        <begin position="56"/>
        <end position="75"/>
    </location>
</feature>
<sequence length="234" mass="25506">MAPFRIYQLATASTGQPAAARSAADAVSPPKRWLRPLVYLLLATSGLGLCQCQPASTSDSAAAPTTPTDAPKLETAEATPIPKFDTESPILRQLALLPAAERAVAPATMRRYQLLTRRFWLAHYSTDFLLKEAKTPPANLPVFAQQMALMQGHWRVLRDGISQTQGLPPTMADHVRRMQQAGEIQHNALSDLQADVASQRPLGLDATTLAAQPQVEKLLAPLRRKPGPINMRIH</sequence>
<keyword evidence="3" id="KW-1185">Reference proteome</keyword>
<dbReference type="Proteomes" id="UP000317624">
    <property type="component" value="Unassembled WGS sequence"/>
</dbReference>
<dbReference type="OrthoDB" id="875567at2"/>
<dbReference type="EMBL" id="VMRJ01000007">
    <property type="protein sequence ID" value="TVT37260.1"/>
    <property type="molecule type" value="Genomic_DNA"/>
</dbReference>
<evidence type="ECO:0000313" key="3">
    <source>
        <dbReference type="Proteomes" id="UP000317624"/>
    </source>
</evidence>
<accession>A0A558BL80</accession>
<feature type="compositionally biased region" description="Low complexity" evidence="1">
    <location>
        <begin position="56"/>
        <end position="70"/>
    </location>
</feature>
<gene>
    <name evidence="2" type="ORF">FNT36_22905</name>
</gene>
<name>A0A558BL80_9BACT</name>
<protein>
    <submittedName>
        <fullName evidence="2">Uncharacterized protein</fullName>
    </submittedName>
</protein>
<proteinExistence type="predicted"/>
<evidence type="ECO:0000313" key="2">
    <source>
        <dbReference type="EMBL" id="TVT37260.1"/>
    </source>
</evidence>
<organism evidence="2 3">
    <name type="scientific">Hymenobacter setariae</name>
    <dbReference type="NCBI Taxonomy" id="2594794"/>
    <lineage>
        <taxon>Bacteria</taxon>
        <taxon>Pseudomonadati</taxon>
        <taxon>Bacteroidota</taxon>
        <taxon>Cytophagia</taxon>
        <taxon>Cytophagales</taxon>
        <taxon>Hymenobacteraceae</taxon>
        <taxon>Hymenobacter</taxon>
    </lineage>
</organism>